<dbReference type="InterPro" id="IPR035959">
    <property type="entry name" value="RutC-like_sf"/>
</dbReference>
<dbReference type="GO" id="GO:0005829">
    <property type="term" value="C:cytosol"/>
    <property type="evidence" value="ECO:0007669"/>
    <property type="project" value="TreeGrafter"/>
</dbReference>
<dbReference type="Gene3D" id="3.30.1330.40">
    <property type="entry name" value="RutC-like"/>
    <property type="match status" value="1"/>
</dbReference>
<dbReference type="GO" id="GO:0019239">
    <property type="term" value="F:deaminase activity"/>
    <property type="evidence" value="ECO:0007669"/>
    <property type="project" value="TreeGrafter"/>
</dbReference>
<dbReference type="AlphaFoldDB" id="A0AAF0FLQ0"/>
<dbReference type="CDD" id="cd00448">
    <property type="entry name" value="YjgF_YER057c_UK114_family"/>
    <property type="match status" value="1"/>
</dbReference>
<organism evidence="3 4">
    <name type="scientific">Methanomicrobium antiquum</name>
    <dbReference type="NCBI Taxonomy" id="487686"/>
    <lineage>
        <taxon>Archaea</taxon>
        <taxon>Methanobacteriati</taxon>
        <taxon>Methanobacteriota</taxon>
        <taxon>Stenosarchaea group</taxon>
        <taxon>Methanomicrobia</taxon>
        <taxon>Methanomicrobiales</taxon>
        <taxon>Methanomicrobiaceae</taxon>
        <taxon>Methanomicrobium</taxon>
    </lineage>
</organism>
<sequence>MESEKRFFLIIIVFLCGIIVGFCIFALSPLSFNDLKNDGKIKYIYTEDVPKPIGPYSQGVLCNGFFYTAGQIGILPSGEIISSDLSDQTIQVMKNLKAVLASEGLSFSDVLSVKIYLTDVEGFDVVNSIYGSYFPSNAPARSVIEVSSLPGGAKIEIDMIAVQN</sequence>
<dbReference type="InterPro" id="IPR006175">
    <property type="entry name" value="YjgF/YER057c/UK114"/>
</dbReference>
<keyword evidence="3" id="KW-0378">Hydrolase</keyword>
<keyword evidence="2" id="KW-0812">Transmembrane</keyword>
<dbReference type="FunFam" id="3.30.1330.40:FF:000001">
    <property type="entry name" value="L-PSP family endoribonuclease"/>
    <property type="match status" value="1"/>
</dbReference>
<dbReference type="SUPFAM" id="SSF55298">
    <property type="entry name" value="YjgF-like"/>
    <property type="match status" value="1"/>
</dbReference>
<dbReference type="RefSeq" id="WP_278099665.1">
    <property type="nucleotide sequence ID" value="NZ_CP091092.1"/>
</dbReference>
<proteinExistence type="inferred from homology"/>
<dbReference type="PROSITE" id="PS01094">
    <property type="entry name" value="UPF0076"/>
    <property type="match status" value="1"/>
</dbReference>
<dbReference type="Proteomes" id="UP001218895">
    <property type="component" value="Chromosome"/>
</dbReference>
<keyword evidence="2" id="KW-0472">Membrane</keyword>
<dbReference type="InterPro" id="IPR006056">
    <property type="entry name" value="RidA"/>
</dbReference>
<feature type="transmembrane region" description="Helical" evidence="2">
    <location>
        <begin position="7"/>
        <end position="27"/>
    </location>
</feature>
<dbReference type="PANTHER" id="PTHR11803">
    <property type="entry name" value="2-IMINOBUTANOATE/2-IMINOPROPANOATE DEAMINASE RIDA"/>
    <property type="match status" value="1"/>
</dbReference>
<accession>A0AAF0FLQ0</accession>
<keyword evidence="2" id="KW-1133">Transmembrane helix</keyword>
<dbReference type="InterPro" id="IPR019897">
    <property type="entry name" value="RidA_CS"/>
</dbReference>
<evidence type="ECO:0000256" key="2">
    <source>
        <dbReference type="SAM" id="Phobius"/>
    </source>
</evidence>
<gene>
    <name evidence="3" type="ORF">L1994_00065</name>
</gene>
<dbReference type="KEGG" id="manq:L1994_00065"/>
<protein>
    <submittedName>
        <fullName evidence="3">Rid family detoxifying hydrolase</fullName>
    </submittedName>
</protein>
<dbReference type="PANTHER" id="PTHR11803:SF39">
    <property type="entry name" value="2-IMINOBUTANOATE_2-IMINOPROPANOATE DEAMINASE"/>
    <property type="match status" value="1"/>
</dbReference>
<reference evidence="3" key="1">
    <citation type="submission" date="2022-01" db="EMBL/GenBank/DDBJ databases">
        <title>Complete genome of Methanomicrobium antiquum DSM 21220.</title>
        <authorList>
            <person name="Chen S.-C."/>
            <person name="You Y.-T."/>
            <person name="Zhou Y.-Z."/>
            <person name="Lai M.-C."/>
        </authorList>
    </citation>
    <scope>NUCLEOTIDE SEQUENCE</scope>
    <source>
        <strain evidence="3">DSM 21220</strain>
    </source>
</reference>
<dbReference type="EMBL" id="CP091092">
    <property type="protein sequence ID" value="WFN36828.1"/>
    <property type="molecule type" value="Genomic_DNA"/>
</dbReference>
<evidence type="ECO:0000313" key="3">
    <source>
        <dbReference type="EMBL" id="WFN36828.1"/>
    </source>
</evidence>
<comment type="similarity">
    <text evidence="1">Belongs to the RutC family.</text>
</comment>
<dbReference type="NCBIfam" id="TIGR00004">
    <property type="entry name" value="Rid family detoxifying hydrolase"/>
    <property type="match status" value="1"/>
</dbReference>
<name>A0AAF0FLQ0_9EURY</name>
<evidence type="ECO:0000313" key="4">
    <source>
        <dbReference type="Proteomes" id="UP001218895"/>
    </source>
</evidence>
<dbReference type="GeneID" id="79948743"/>
<evidence type="ECO:0000256" key="1">
    <source>
        <dbReference type="ARBA" id="ARBA00010552"/>
    </source>
</evidence>
<keyword evidence="4" id="KW-1185">Reference proteome</keyword>
<dbReference type="Pfam" id="PF01042">
    <property type="entry name" value="Ribonuc_L-PSP"/>
    <property type="match status" value="1"/>
</dbReference>